<sequence>MSTHPFFAEPNVLSIGYFMLLLYVFLLFFLLTILIQQLSLQGFLAEKNYNVKKNLLQVLRTPTGKKLFSLLITMIVVSISILNVLILSQPSNKIIKGVQIEPKN</sequence>
<evidence type="ECO:0000256" key="1">
    <source>
        <dbReference type="SAM" id="Phobius"/>
    </source>
</evidence>
<dbReference type="Proteomes" id="UP001055439">
    <property type="component" value="Chromosome 4"/>
</dbReference>
<keyword evidence="1" id="KW-0812">Transmembrane</keyword>
<keyword evidence="3" id="KW-1185">Reference proteome</keyword>
<dbReference type="EMBL" id="CP097506">
    <property type="protein sequence ID" value="URD95187.1"/>
    <property type="molecule type" value="Genomic_DNA"/>
</dbReference>
<feature type="transmembrane region" description="Helical" evidence="1">
    <location>
        <begin position="12"/>
        <end position="35"/>
    </location>
</feature>
<reference evidence="2" key="1">
    <citation type="submission" date="2022-05" db="EMBL/GenBank/DDBJ databases">
        <title>The Musa troglodytarum L. genome provides insights into the mechanism of non-climacteric behaviour and enrichment of carotenoids.</title>
        <authorList>
            <person name="Wang J."/>
        </authorList>
    </citation>
    <scope>NUCLEOTIDE SEQUENCE</scope>
    <source>
        <tissue evidence="2">Leaf</tissue>
    </source>
</reference>
<evidence type="ECO:0000313" key="3">
    <source>
        <dbReference type="Proteomes" id="UP001055439"/>
    </source>
</evidence>
<keyword evidence="1" id="KW-0472">Membrane</keyword>
<accession>A0A9E7FJB0</accession>
<gene>
    <name evidence="2" type="ORF">MUK42_36405</name>
</gene>
<protein>
    <submittedName>
        <fullName evidence="2">Uncharacterized protein</fullName>
    </submittedName>
</protein>
<dbReference type="AlphaFoldDB" id="A0A9E7FJB0"/>
<organism evidence="2 3">
    <name type="scientific">Musa troglodytarum</name>
    <name type="common">fe'i banana</name>
    <dbReference type="NCBI Taxonomy" id="320322"/>
    <lineage>
        <taxon>Eukaryota</taxon>
        <taxon>Viridiplantae</taxon>
        <taxon>Streptophyta</taxon>
        <taxon>Embryophyta</taxon>
        <taxon>Tracheophyta</taxon>
        <taxon>Spermatophyta</taxon>
        <taxon>Magnoliopsida</taxon>
        <taxon>Liliopsida</taxon>
        <taxon>Zingiberales</taxon>
        <taxon>Musaceae</taxon>
        <taxon>Musa</taxon>
    </lineage>
</organism>
<name>A0A9E7FJB0_9LILI</name>
<evidence type="ECO:0000313" key="2">
    <source>
        <dbReference type="EMBL" id="URD95187.1"/>
    </source>
</evidence>
<proteinExistence type="predicted"/>
<keyword evidence="1" id="KW-1133">Transmembrane helix</keyword>
<feature type="transmembrane region" description="Helical" evidence="1">
    <location>
        <begin position="67"/>
        <end position="87"/>
    </location>
</feature>